<evidence type="ECO:0000313" key="5">
    <source>
        <dbReference type="Proteomes" id="UP000297527"/>
    </source>
</evidence>
<feature type="domain" description="C2H2-type" evidence="3">
    <location>
        <begin position="752"/>
        <end position="782"/>
    </location>
</feature>
<evidence type="ECO:0000313" key="4">
    <source>
        <dbReference type="EMBL" id="TGO53543.1"/>
    </source>
</evidence>
<reference evidence="4 5" key="1">
    <citation type="submission" date="2017-12" db="EMBL/GenBank/DDBJ databases">
        <title>Comparative genomics of Botrytis spp.</title>
        <authorList>
            <person name="Valero-Jimenez C.A."/>
            <person name="Tapia P."/>
            <person name="Veloso J."/>
            <person name="Silva-Moreno E."/>
            <person name="Staats M."/>
            <person name="Valdes J.H."/>
            <person name="Van Kan J.A.L."/>
        </authorList>
    </citation>
    <scope>NUCLEOTIDE SEQUENCE [LARGE SCALE GENOMIC DNA]</scope>
    <source>
        <strain evidence="4 5">MUCL11595</strain>
    </source>
</reference>
<feature type="compositionally biased region" description="Basic and acidic residues" evidence="2">
    <location>
        <begin position="856"/>
        <end position="876"/>
    </location>
</feature>
<keyword evidence="1" id="KW-0863">Zinc-finger</keyword>
<gene>
    <name evidence="4" type="ORF">BCON_0121g00240</name>
</gene>
<dbReference type="InterPro" id="IPR013087">
    <property type="entry name" value="Znf_C2H2_type"/>
</dbReference>
<dbReference type="Gene3D" id="3.30.160.60">
    <property type="entry name" value="Classic Zinc Finger"/>
    <property type="match status" value="1"/>
</dbReference>
<dbReference type="OrthoDB" id="4369634at2759"/>
<dbReference type="EMBL" id="PQXN01000121">
    <property type="protein sequence ID" value="TGO53543.1"/>
    <property type="molecule type" value="Genomic_DNA"/>
</dbReference>
<protein>
    <recommendedName>
        <fullName evidence="3">C2H2-type domain-containing protein</fullName>
    </recommendedName>
</protein>
<accession>A0A4Z1I9D0</accession>
<evidence type="ECO:0000256" key="1">
    <source>
        <dbReference type="PROSITE-ProRule" id="PRU00042"/>
    </source>
</evidence>
<dbReference type="PROSITE" id="PS50157">
    <property type="entry name" value="ZINC_FINGER_C2H2_2"/>
    <property type="match status" value="1"/>
</dbReference>
<dbReference type="PROSITE" id="PS00028">
    <property type="entry name" value="ZINC_FINGER_C2H2_1"/>
    <property type="match status" value="1"/>
</dbReference>
<proteinExistence type="predicted"/>
<keyword evidence="1" id="KW-0862">Zinc</keyword>
<comment type="caution">
    <text evidence="4">The sequence shown here is derived from an EMBL/GenBank/DDBJ whole genome shotgun (WGS) entry which is preliminary data.</text>
</comment>
<keyword evidence="1" id="KW-0479">Metal-binding</keyword>
<organism evidence="4 5">
    <name type="scientific">Botryotinia convoluta</name>
    <dbReference type="NCBI Taxonomy" id="54673"/>
    <lineage>
        <taxon>Eukaryota</taxon>
        <taxon>Fungi</taxon>
        <taxon>Dikarya</taxon>
        <taxon>Ascomycota</taxon>
        <taxon>Pezizomycotina</taxon>
        <taxon>Leotiomycetes</taxon>
        <taxon>Helotiales</taxon>
        <taxon>Sclerotiniaceae</taxon>
        <taxon>Botryotinia</taxon>
    </lineage>
</organism>
<dbReference type="SMART" id="SM00355">
    <property type="entry name" value="ZnF_C2H2"/>
    <property type="match status" value="3"/>
</dbReference>
<sequence>MDEFNSSDIEFDAPVKKSRRILGQRSIQQMIDKAPDLRIQSKKTAKQLSFGIGRQETRDAQLLTIERFKTFRTDALRHIDFKDSFSGDGAIRFLDSIIGIIVPSHRNKPAPNASTAISMIRHLSLYSIFTYNHRFTPQESARINTWFDDAKKAGRLTVGNWNERIKVGVSTLSYMVKTWFKYYIQNGTISWDIVLYKAMSVVIVGALACRVGDVARSSLSYAMEYIRYRDVEIAILSATLEPVQWRDLEAKFTLRFTKFKRDTPRENDIIYLAPLDNEEVNHICPLALLISHCLRHGLVQPVGAKSLQDVLDYAVSSGTRTIQWVYPDYPVMVSLAHSRLLLNVTASGLQLSKTVKLMGIMSGVVGNLTGHSLRSGAARDVSHLPTAVFDGVGLTTPAVAAVLNHSEATLSKGTSRHYAGEVSALVYNERIKVMPTPRGAPKITSEPVFDIYRAPVSLEEIQIWQKDNQSTDPNPSSFNSVRKARKAIRDARLKNMWEESKTFTTAATKTSEIVLKDLSTNTKALPRKDILRKIPVSDTVSPPANHNDLAWHANIDPQLLSDKQNPQSLCVAEDEGYITGSAFDIDEDVLDQIEVATSELNALHTIIAPMRMDDGQSADVNDKVDYVDGNDDDDLVVDQEELLELLGEAEEKRGDSSSIHGFVDKWTRINAVNNKRFAEAWPRYSDENVTFEESIEPFCATGNTRDFPTPFLFTCTTSGCNYSTIRKFNLSKHSETCTEESVRASQAVMHPFSCDRVGCAAVFTTKHNLQNHIYHVHSDRGKPCANSEQWGCDPNTLYTSKELAAHRNTHGFPCSCAFPGCKLKTQFSSKNGYRAHLKKVHKISSTGYMPSPVPKMKADGQNKRKRPSVEEKGSGS</sequence>
<feature type="region of interest" description="Disordered" evidence="2">
    <location>
        <begin position="844"/>
        <end position="876"/>
    </location>
</feature>
<evidence type="ECO:0000259" key="3">
    <source>
        <dbReference type="PROSITE" id="PS50157"/>
    </source>
</evidence>
<keyword evidence="5" id="KW-1185">Reference proteome</keyword>
<dbReference type="GO" id="GO:0008270">
    <property type="term" value="F:zinc ion binding"/>
    <property type="evidence" value="ECO:0007669"/>
    <property type="project" value="UniProtKB-KW"/>
</dbReference>
<dbReference type="AlphaFoldDB" id="A0A4Z1I9D0"/>
<evidence type="ECO:0000256" key="2">
    <source>
        <dbReference type="SAM" id="MobiDB-lite"/>
    </source>
</evidence>
<name>A0A4Z1I9D0_9HELO</name>
<dbReference type="Proteomes" id="UP000297527">
    <property type="component" value="Unassembled WGS sequence"/>
</dbReference>